<comment type="caution">
    <text evidence="2">Lacks conserved residue(s) required for the propagation of feature annotation.</text>
</comment>
<feature type="DNA-binding region" description="OmpR/PhoB-type" evidence="3">
    <location>
        <begin position="124"/>
        <end position="222"/>
    </location>
</feature>
<evidence type="ECO:0000313" key="6">
    <source>
        <dbReference type="EMBL" id="KRR09301.1"/>
    </source>
</evidence>
<dbReference type="Proteomes" id="UP000051913">
    <property type="component" value="Unassembled WGS sequence"/>
</dbReference>
<dbReference type="STRING" id="1518501.CQ10_34365"/>
<dbReference type="Gene3D" id="1.10.10.10">
    <property type="entry name" value="Winged helix-like DNA-binding domain superfamily/Winged helix DNA-binding domain"/>
    <property type="match status" value="1"/>
</dbReference>
<dbReference type="SMART" id="SM00448">
    <property type="entry name" value="REC"/>
    <property type="match status" value="1"/>
</dbReference>
<dbReference type="GO" id="GO:0000156">
    <property type="term" value="F:phosphorelay response regulator activity"/>
    <property type="evidence" value="ECO:0007669"/>
    <property type="project" value="TreeGrafter"/>
</dbReference>
<proteinExistence type="predicted"/>
<feature type="domain" description="OmpR/PhoB-type" evidence="5">
    <location>
        <begin position="124"/>
        <end position="222"/>
    </location>
</feature>
<dbReference type="InterPro" id="IPR036388">
    <property type="entry name" value="WH-like_DNA-bd_sf"/>
</dbReference>
<dbReference type="InterPro" id="IPR011006">
    <property type="entry name" value="CheY-like_superfamily"/>
</dbReference>
<dbReference type="InterPro" id="IPR039420">
    <property type="entry name" value="WalR-like"/>
</dbReference>
<dbReference type="PANTHER" id="PTHR48111:SF36">
    <property type="entry name" value="TRANSCRIPTIONAL REGULATORY PROTEIN CUTR"/>
    <property type="match status" value="1"/>
</dbReference>
<evidence type="ECO:0000259" key="5">
    <source>
        <dbReference type="PROSITE" id="PS51755"/>
    </source>
</evidence>
<name>A0A0R3LUW1_9BRAD</name>
<dbReference type="PROSITE" id="PS51755">
    <property type="entry name" value="OMPR_PHOB"/>
    <property type="match status" value="1"/>
</dbReference>
<dbReference type="SMART" id="SM00862">
    <property type="entry name" value="Trans_reg_C"/>
    <property type="match status" value="1"/>
</dbReference>
<dbReference type="Pfam" id="PF00072">
    <property type="entry name" value="Response_reg"/>
    <property type="match status" value="1"/>
</dbReference>
<keyword evidence="1 3" id="KW-0238">DNA-binding</keyword>
<accession>A0A0R3LUW1</accession>
<dbReference type="PROSITE" id="PS50110">
    <property type="entry name" value="RESPONSE_REGULATORY"/>
    <property type="match status" value="1"/>
</dbReference>
<evidence type="ECO:0000256" key="1">
    <source>
        <dbReference type="ARBA" id="ARBA00023125"/>
    </source>
</evidence>
<evidence type="ECO:0000259" key="4">
    <source>
        <dbReference type="PROSITE" id="PS50110"/>
    </source>
</evidence>
<reference evidence="6 7" key="1">
    <citation type="submission" date="2014-03" db="EMBL/GenBank/DDBJ databases">
        <title>Bradyrhizobium valentinum sp. nov., isolated from effective nodules of Lupinus mariae-josephae, a lupine endemic of basic-lime soils in Eastern Spain.</title>
        <authorList>
            <person name="Duran D."/>
            <person name="Rey L."/>
            <person name="Navarro A."/>
            <person name="Busquets A."/>
            <person name="Imperial J."/>
            <person name="Ruiz-Argueso T."/>
        </authorList>
    </citation>
    <scope>NUCLEOTIDE SEQUENCE [LARGE SCALE GENOMIC DNA]</scope>
    <source>
        <strain evidence="6 7">LmjM3</strain>
    </source>
</reference>
<sequence length="229" mass="24853">MRTLLVDHDADLARAVQGALSDCGFAVDVAGTLDEAATALDYAKYDILLLELALPDGNGLDWLKRLRRDGHLMPAMVMSSRNDLGRRIAIFNGGADDFLPKPVSTDELIARMRAILRRSTQMTAPVVVFGNLKFDPIARQVSVGGRPLKIARREVCILEHLLSRAGRAVPRASLEDSLYAFDNEVSANALEVAIYRLRGHLNQSGATLRITTARGVGYILELNSAASAA</sequence>
<dbReference type="GO" id="GO:0000976">
    <property type="term" value="F:transcription cis-regulatory region binding"/>
    <property type="evidence" value="ECO:0007669"/>
    <property type="project" value="TreeGrafter"/>
</dbReference>
<evidence type="ECO:0000256" key="3">
    <source>
        <dbReference type="PROSITE-ProRule" id="PRU01091"/>
    </source>
</evidence>
<gene>
    <name evidence="6" type="ORF">CP49_20990</name>
</gene>
<organism evidence="6 7">
    <name type="scientific">Bradyrhizobium valentinum</name>
    <dbReference type="NCBI Taxonomy" id="1518501"/>
    <lineage>
        <taxon>Bacteria</taxon>
        <taxon>Pseudomonadati</taxon>
        <taxon>Pseudomonadota</taxon>
        <taxon>Alphaproteobacteria</taxon>
        <taxon>Hyphomicrobiales</taxon>
        <taxon>Nitrobacteraceae</taxon>
        <taxon>Bradyrhizobium</taxon>
    </lineage>
</organism>
<dbReference type="CDD" id="cd00383">
    <property type="entry name" value="trans_reg_C"/>
    <property type="match status" value="1"/>
</dbReference>
<dbReference type="InterPro" id="IPR001789">
    <property type="entry name" value="Sig_transdc_resp-reg_receiver"/>
</dbReference>
<dbReference type="SUPFAM" id="SSF52172">
    <property type="entry name" value="CheY-like"/>
    <property type="match status" value="1"/>
</dbReference>
<dbReference type="GO" id="GO:0005829">
    <property type="term" value="C:cytosol"/>
    <property type="evidence" value="ECO:0007669"/>
    <property type="project" value="TreeGrafter"/>
</dbReference>
<dbReference type="EMBL" id="LLXX01000066">
    <property type="protein sequence ID" value="KRR09301.1"/>
    <property type="molecule type" value="Genomic_DNA"/>
</dbReference>
<dbReference type="Pfam" id="PF00486">
    <property type="entry name" value="Trans_reg_C"/>
    <property type="match status" value="1"/>
</dbReference>
<dbReference type="RefSeq" id="WP_057850245.1">
    <property type="nucleotide sequence ID" value="NZ_LLXX01000066.1"/>
</dbReference>
<comment type="caution">
    <text evidence="6">The sequence shown here is derived from an EMBL/GenBank/DDBJ whole genome shotgun (WGS) entry which is preliminary data.</text>
</comment>
<evidence type="ECO:0000256" key="2">
    <source>
        <dbReference type="PROSITE-ProRule" id="PRU00169"/>
    </source>
</evidence>
<protein>
    <submittedName>
        <fullName evidence="6">Two-component system response regulator</fullName>
    </submittedName>
</protein>
<dbReference type="Gene3D" id="3.40.50.2300">
    <property type="match status" value="1"/>
</dbReference>
<dbReference type="GO" id="GO:0032993">
    <property type="term" value="C:protein-DNA complex"/>
    <property type="evidence" value="ECO:0007669"/>
    <property type="project" value="TreeGrafter"/>
</dbReference>
<dbReference type="InterPro" id="IPR001867">
    <property type="entry name" value="OmpR/PhoB-type_DNA-bd"/>
</dbReference>
<dbReference type="AlphaFoldDB" id="A0A0R3LUW1"/>
<feature type="domain" description="Response regulatory" evidence="4">
    <location>
        <begin position="2"/>
        <end position="116"/>
    </location>
</feature>
<keyword evidence="7" id="KW-1185">Reference proteome</keyword>
<evidence type="ECO:0000313" key="7">
    <source>
        <dbReference type="Proteomes" id="UP000051913"/>
    </source>
</evidence>
<dbReference type="PANTHER" id="PTHR48111">
    <property type="entry name" value="REGULATOR OF RPOS"/>
    <property type="match status" value="1"/>
</dbReference>
<dbReference type="GO" id="GO:0006355">
    <property type="term" value="P:regulation of DNA-templated transcription"/>
    <property type="evidence" value="ECO:0007669"/>
    <property type="project" value="InterPro"/>
</dbReference>